<keyword evidence="5" id="KW-0560">Oxidoreductase</keyword>
<gene>
    <name evidence="9" type="ORF">SAMN04488074_104330</name>
</gene>
<dbReference type="InterPro" id="IPR016169">
    <property type="entry name" value="FAD-bd_PCMH_sub2"/>
</dbReference>
<dbReference type="GO" id="GO:0004458">
    <property type="term" value="F:D-lactate dehydrogenase (cytochrome) activity"/>
    <property type="evidence" value="ECO:0007669"/>
    <property type="project" value="TreeGrafter"/>
</dbReference>
<evidence type="ECO:0000256" key="6">
    <source>
        <dbReference type="ARBA" id="ARBA00023004"/>
    </source>
</evidence>
<dbReference type="InterPro" id="IPR017900">
    <property type="entry name" value="4Fe4S_Fe_S_CS"/>
</dbReference>
<evidence type="ECO:0000256" key="5">
    <source>
        <dbReference type="ARBA" id="ARBA00023002"/>
    </source>
</evidence>
<proteinExistence type="predicted"/>
<dbReference type="Pfam" id="PF02913">
    <property type="entry name" value="FAD-oxidase_C"/>
    <property type="match status" value="1"/>
</dbReference>
<dbReference type="GO" id="GO:0051536">
    <property type="term" value="F:iron-sulfur cluster binding"/>
    <property type="evidence" value="ECO:0007669"/>
    <property type="project" value="UniProtKB-KW"/>
</dbReference>
<dbReference type="GO" id="GO:0071949">
    <property type="term" value="F:FAD binding"/>
    <property type="evidence" value="ECO:0007669"/>
    <property type="project" value="InterPro"/>
</dbReference>
<dbReference type="Proteomes" id="UP000199682">
    <property type="component" value="Unassembled WGS sequence"/>
</dbReference>
<dbReference type="PANTHER" id="PTHR11748">
    <property type="entry name" value="D-LACTATE DEHYDROGENASE"/>
    <property type="match status" value="1"/>
</dbReference>
<dbReference type="GO" id="GO:0008720">
    <property type="term" value="F:D-lactate dehydrogenase (NAD+) activity"/>
    <property type="evidence" value="ECO:0007669"/>
    <property type="project" value="TreeGrafter"/>
</dbReference>
<evidence type="ECO:0000256" key="7">
    <source>
        <dbReference type="ARBA" id="ARBA00023014"/>
    </source>
</evidence>
<evidence type="ECO:0000313" key="9">
    <source>
        <dbReference type="EMBL" id="SDK13188.1"/>
    </source>
</evidence>
<protein>
    <submittedName>
        <fullName evidence="9">FAD/FMN-containing dehydrogenase</fullName>
    </submittedName>
</protein>
<dbReference type="SUPFAM" id="SSF55103">
    <property type="entry name" value="FAD-linked oxidases, C-terminal domain"/>
    <property type="match status" value="1"/>
</dbReference>
<evidence type="ECO:0000256" key="3">
    <source>
        <dbReference type="ARBA" id="ARBA00022723"/>
    </source>
</evidence>
<name>A0A1G8ZDU2_9PSEU</name>
<evidence type="ECO:0000256" key="2">
    <source>
        <dbReference type="ARBA" id="ARBA00022630"/>
    </source>
</evidence>
<keyword evidence="4" id="KW-0274">FAD</keyword>
<organism evidence="9 10">
    <name type="scientific">Lentzea albidocapillata subsp. violacea</name>
    <dbReference type="NCBI Taxonomy" id="128104"/>
    <lineage>
        <taxon>Bacteria</taxon>
        <taxon>Bacillati</taxon>
        <taxon>Actinomycetota</taxon>
        <taxon>Actinomycetes</taxon>
        <taxon>Pseudonocardiales</taxon>
        <taxon>Pseudonocardiaceae</taxon>
        <taxon>Lentzea</taxon>
    </lineage>
</organism>
<dbReference type="InterPro" id="IPR036318">
    <property type="entry name" value="FAD-bd_PCMH-like_sf"/>
</dbReference>
<dbReference type="PANTHER" id="PTHR11748:SF119">
    <property type="entry name" value="D-2-HYDROXYGLUTARATE DEHYDROGENASE"/>
    <property type="match status" value="1"/>
</dbReference>
<dbReference type="EMBL" id="FNET01000004">
    <property type="protein sequence ID" value="SDK13188.1"/>
    <property type="molecule type" value="Genomic_DNA"/>
</dbReference>
<feature type="domain" description="FAD-binding PCMH-type" evidence="8">
    <location>
        <begin position="43"/>
        <end position="236"/>
    </location>
</feature>
<evidence type="ECO:0000313" key="10">
    <source>
        <dbReference type="Proteomes" id="UP000199682"/>
    </source>
</evidence>
<dbReference type="InterPro" id="IPR006094">
    <property type="entry name" value="Oxid_FAD_bind_N"/>
</dbReference>
<dbReference type="GO" id="GO:0046872">
    <property type="term" value="F:metal ion binding"/>
    <property type="evidence" value="ECO:0007669"/>
    <property type="project" value="UniProtKB-KW"/>
</dbReference>
<keyword evidence="3" id="KW-0479">Metal-binding</keyword>
<dbReference type="Gene3D" id="3.30.70.2740">
    <property type="match status" value="1"/>
</dbReference>
<keyword evidence="6" id="KW-0408">Iron</keyword>
<dbReference type="SUPFAM" id="SSF46548">
    <property type="entry name" value="alpha-helical ferredoxin"/>
    <property type="match status" value="1"/>
</dbReference>
<dbReference type="InterPro" id="IPR016166">
    <property type="entry name" value="FAD-bd_PCMH"/>
</dbReference>
<dbReference type="PROSITE" id="PS51387">
    <property type="entry name" value="FAD_PCMH"/>
    <property type="match status" value="1"/>
</dbReference>
<dbReference type="Pfam" id="PF13183">
    <property type="entry name" value="Fer4_8"/>
    <property type="match status" value="1"/>
</dbReference>
<dbReference type="Gene3D" id="3.30.465.10">
    <property type="match status" value="1"/>
</dbReference>
<keyword evidence="2" id="KW-0285">Flavoprotein</keyword>
<evidence type="ECO:0000256" key="1">
    <source>
        <dbReference type="ARBA" id="ARBA00001974"/>
    </source>
</evidence>
<dbReference type="PROSITE" id="PS00198">
    <property type="entry name" value="4FE4S_FER_1"/>
    <property type="match status" value="1"/>
</dbReference>
<comment type="cofactor">
    <cofactor evidence="1">
        <name>FAD</name>
        <dbReference type="ChEBI" id="CHEBI:57692"/>
    </cofactor>
</comment>
<accession>A0A1G8ZDU2</accession>
<evidence type="ECO:0000256" key="4">
    <source>
        <dbReference type="ARBA" id="ARBA00022827"/>
    </source>
</evidence>
<dbReference type="InterPro" id="IPR016171">
    <property type="entry name" value="Vanillyl_alc_oxidase_C-sub2"/>
</dbReference>
<dbReference type="Pfam" id="PF01565">
    <property type="entry name" value="FAD_binding_4"/>
    <property type="match status" value="1"/>
</dbReference>
<dbReference type="AlphaFoldDB" id="A0A1G8ZDU2"/>
<dbReference type="SUPFAM" id="SSF56176">
    <property type="entry name" value="FAD-binding/transporter-associated domain-like"/>
    <property type="match status" value="1"/>
</dbReference>
<reference evidence="10" key="1">
    <citation type="submission" date="2016-10" db="EMBL/GenBank/DDBJ databases">
        <authorList>
            <person name="Varghese N."/>
            <person name="Submissions S."/>
        </authorList>
    </citation>
    <scope>NUCLEOTIDE SEQUENCE [LARGE SCALE GENOMIC DNA]</scope>
    <source>
        <strain evidence="10">DSM 44796</strain>
    </source>
</reference>
<dbReference type="Pfam" id="PF02754">
    <property type="entry name" value="CCG"/>
    <property type="match status" value="1"/>
</dbReference>
<dbReference type="GO" id="GO:1903457">
    <property type="term" value="P:lactate catabolic process"/>
    <property type="evidence" value="ECO:0007669"/>
    <property type="project" value="TreeGrafter"/>
</dbReference>
<dbReference type="InterPro" id="IPR004017">
    <property type="entry name" value="Cys_rich_dom"/>
</dbReference>
<sequence length="870" mass="95363">MSHPSGHDRVMRAFLDQLRRQVDGDVLDDPASRALYSADASNYRHVPRVVVRPRTTDAVVTAVAIAAEHGVPITSRGAGTSIAGNACGTGLVIDFSRYLTAFEISGDRALVQPGAVLDKINAQAGDYLFGPDPSTHSRCTIGGMIGNNACGAHSVKWGKTSENVTNLSVLTADGRTFDTTNPPELALPAPDPAWFPQLSRRVSGYALDAPTLTRQLVGTEGTCVVLLGAELKLERRPERRVLVVLGFADTYEAADQVTQIEDALAIEGLNEALVHSVRTRPDLPEGRSWLFVEVEDHPERVARLTRNSMIIHDPVHQRALWRIREDGAGLATRMADGSEAWSGWEDAAVPPERLGTYLREFDQLLTRYGRRGITYGHYGEGCLHVRIDFDLAHGYREFLQDAADLVVSHGGSLSGEHGDGQARSELLGRMYPPAAIRAFGEFKRAFDPRNLLNPGRIVEPLKLDDDLRVLVAPPRIPTRAEFASDTRRCVGVGKCLNTKGGVMCPSYRVTKEEKHSTRGRAHLLFEMLNGDVIKDGWRSAEVAEALDLCLGCKGCKRDCPVDVDMASYKAEFLHEHYKGRIRPRAHYAMGWLPTWLKYGLVNRFTARLGRFAGITPERELPRQTTPLVRQLHPLGKGDPVLLFPDTFTNFFEPGIGLDAANVLAHLGNHVEVPSANVCCGLTWHSTGQLGKARRVVERTARALLPWTSRGVPVIGLEPSCTAFLRVEAPKLSDEPAVQALARATRTFAEHVAPMLPEVEGTREAVVQTHCHQYAELGFDSDREAMARAGLRPKVVEGCCGLAGNFGFEQGHYDVSIACAEQDLLPALRDNEDALVIADGFSCRTQIRHTTEREPVHLASALAARLGVINR</sequence>
<keyword evidence="7" id="KW-0411">Iron-sulfur</keyword>
<dbReference type="Gene3D" id="1.10.45.10">
    <property type="entry name" value="Vanillyl-alcohol Oxidase, Chain A, domain 4"/>
    <property type="match status" value="1"/>
</dbReference>
<dbReference type="InterPro" id="IPR004113">
    <property type="entry name" value="FAD-bd_oxidored_4_C"/>
</dbReference>
<dbReference type="InterPro" id="IPR017896">
    <property type="entry name" value="4Fe4S_Fe-S-bd"/>
</dbReference>
<dbReference type="InterPro" id="IPR016164">
    <property type="entry name" value="FAD-linked_Oxase-like_C"/>
</dbReference>
<evidence type="ECO:0000259" key="8">
    <source>
        <dbReference type="PROSITE" id="PS51387"/>
    </source>
</evidence>